<dbReference type="AlphaFoldDB" id="A0A7J7JIQ7"/>
<comment type="caution">
    <text evidence="2">The sequence shown here is derived from an EMBL/GenBank/DDBJ whole genome shotgun (WGS) entry which is preliminary data.</text>
</comment>
<dbReference type="Proteomes" id="UP000593567">
    <property type="component" value="Unassembled WGS sequence"/>
</dbReference>
<feature type="chain" id="PRO_5029472467" description="Secreted protein" evidence="1">
    <location>
        <begin position="26"/>
        <end position="75"/>
    </location>
</feature>
<keyword evidence="3" id="KW-1185">Reference proteome</keyword>
<gene>
    <name evidence="2" type="ORF">EB796_016180</name>
</gene>
<dbReference type="EMBL" id="VXIV02002451">
    <property type="protein sequence ID" value="KAF6025514.1"/>
    <property type="molecule type" value="Genomic_DNA"/>
</dbReference>
<feature type="signal peptide" evidence="1">
    <location>
        <begin position="1"/>
        <end position="25"/>
    </location>
</feature>
<evidence type="ECO:0000256" key="1">
    <source>
        <dbReference type="SAM" id="SignalP"/>
    </source>
</evidence>
<protein>
    <recommendedName>
        <fullName evidence="4">Secreted protein</fullName>
    </recommendedName>
</protein>
<sequence length="75" mass="8417">MRIRLTSSLESKFVICLVLPVLSTANRRNTHSTELGFLETNLPAAADLSHLPSVIRAMPVYRGFPLRSIVLIRKQ</sequence>
<reference evidence="2" key="1">
    <citation type="submission" date="2020-06" db="EMBL/GenBank/DDBJ databases">
        <title>Draft genome of Bugula neritina, a colonial animal packing powerful symbionts and potential medicines.</title>
        <authorList>
            <person name="Rayko M."/>
        </authorList>
    </citation>
    <scope>NUCLEOTIDE SEQUENCE [LARGE SCALE GENOMIC DNA]</scope>
    <source>
        <strain evidence="2">Kwan_BN1</strain>
    </source>
</reference>
<evidence type="ECO:0000313" key="3">
    <source>
        <dbReference type="Proteomes" id="UP000593567"/>
    </source>
</evidence>
<evidence type="ECO:0008006" key="4">
    <source>
        <dbReference type="Google" id="ProtNLM"/>
    </source>
</evidence>
<name>A0A7J7JIQ7_BUGNE</name>
<accession>A0A7J7JIQ7</accession>
<evidence type="ECO:0000313" key="2">
    <source>
        <dbReference type="EMBL" id="KAF6025514.1"/>
    </source>
</evidence>
<keyword evidence="1" id="KW-0732">Signal</keyword>
<proteinExistence type="predicted"/>
<organism evidence="2 3">
    <name type="scientific">Bugula neritina</name>
    <name type="common">Brown bryozoan</name>
    <name type="synonym">Sertularia neritina</name>
    <dbReference type="NCBI Taxonomy" id="10212"/>
    <lineage>
        <taxon>Eukaryota</taxon>
        <taxon>Metazoa</taxon>
        <taxon>Spiralia</taxon>
        <taxon>Lophotrochozoa</taxon>
        <taxon>Bryozoa</taxon>
        <taxon>Gymnolaemata</taxon>
        <taxon>Cheilostomatida</taxon>
        <taxon>Flustrina</taxon>
        <taxon>Buguloidea</taxon>
        <taxon>Bugulidae</taxon>
        <taxon>Bugula</taxon>
    </lineage>
</organism>